<dbReference type="EMBL" id="JACIJD010000028">
    <property type="protein sequence ID" value="MBB5696066.1"/>
    <property type="molecule type" value="Genomic_DNA"/>
</dbReference>
<name>A0A840Y7D0_9PROT</name>
<dbReference type="RefSeq" id="WP_184521172.1">
    <property type="nucleotide sequence ID" value="NZ_JACIJD010000028.1"/>
</dbReference>
<reference evidence="1 2" key="1">
    <citation type="submission" date="2020-08" db="EMBL/GenBank/DDBJ databases">
        <title>Genomic Encyclopedia of Type Strains, Phase IV (KMG-IV): sequencing the most valuable type-strain genomes for metagenomic binning, comparative biology and taxonomic classification.</title>
        <authorList>
            <person name="Goeker M."/>
        </authorList>
    </citation>
    <scope>NUCLEOTIDE SEQUENCE [LARGE SCALE GENOMIC DNA]</scope>
    <source>
        <strain evidence="1 2">DSM 25622</strain>
    </source>
</reference>
<gene>
    <name evidence="1" type="ORF">FHS87_004134</name>
</gene>
<proteinExistence type="predicted"/>
<accession>A0A840Y7D0</accession>
<evidence type="ECO:0000313" key="1">
    <source>
        <dbReference type="EMBL" id="MBB5696066.1"/>
    </source>
</evidence>
<evidence type="ECO:0000313" key="2">
    <source>
        <dbReference type="Proteomes" id="UP000580654"/>
    </source>
</evidence>
<protein>
    <submittedName>
        <fullName evidence="1">Uncharacterized protein</fullName>
    </submittedName>
</protein>
<organism evidence="1 2">
    <name type="scientific">Muricoccus pecuniae</name>
    <dbReference type="NCBI Taxonomy" id="693023"/>
    <lineage>
        <taxon>Bacteria</taxon>
        <taxon>Pseudomonadati</taxon>
        <taxon>Pseudomonadota</taxon>
        <taxon>Alphaproteobacteria</taxon>
        <taxon>Acetobacterales</taxon>
        <taxon>Roseomonadaceae</taxon>
        <taxon>Muricoccus</taxon>
    </lineage>
</organism>
<sequence length="84" mass="9195">MSFIGRTSILRPNGVTPLLDEDIHRVAPSAFAGEAHESRSARYTYIPTADAIRGLRDAGFLPMAALNPRHILAHGSSPQRFLQL</sequence>
<comment type="caution">
    <text evidence="1">The sequence shown here is derived from an EMBL/GenBank/DDBJ whole genome shotgun (WGS) entry which is preliminary data.</text>
</comment>
<dbReference type="AlphaFoldDB" id="A0A840Y7D0"/>
<dbReference type="Proteomes" id="UP000580654">
    <property type="component" value="Unassembled WGS sequence"/>
</dbReference>
<keyword evidence="2" id="KW-1185">Reference proteome</keyword>